<proteinExistence type="predicted"/>
<organism evidence="1 2">
    <name type="scientific">Eretmocerus hayati</name>
    <dbReference type="NCBI Taxonomy" id="131215"/>
    <lineage>
        <taxon>Eukaryota</taxon>
        <taxon>Metazoa</taxon>
        <taxon>Ecdysozoa</taxon>
        <taxon>Arthropoda</taxon>
        <taxon>Hexapoda</taxon>
        <taxon>Insecta</taxon>
        <taxon>Pterygota</taxon>
        <taxon>Neoptera</taxon>
        <taxon>Endopterygota</taxon>
        <taxon>Hymenoptera</taxon>
        <taxon>Apocrita</taxon>
        <taxon>Proctotrupomorpha</taxon>
        <taxon>Chalcidoidea</taxon>
        <taxon>Aphelinidae</taxon>
        <taxon>Aphelininae</taxon>
        <taxon>Eretmocerus</taxon>
    </lineage>
</organism>
<evidence type="ECO:0000313" key="1">
    <source>
        <dbReference type="EMBL" id="KAJ8668499.1"/>
    </source>
</evidence>
<sequence>MVFSTHFDRIVECQEKLESEEIFFNPANRSSQENIKSSALELALYNGDKQLREAGLFGTYPHVKDVMPNNCAMQILRHANLMLSENQFVDSRYLHLRKAENEKCQAELKELRTEILGYKDGNVGGKTTSLYELLVNGKSRFYSRKSEIMQKLQDPEYMKALLARFPIYGDKILQITEYLNLQEMATEILSQFIGVKRDGLPSLIEKILGMLLRKHVRALFQA</sequence>
<comment type="caution">
    <text evidence="1">The sequence shown here is derived from an EMBL/GenBank/DDBJ whole genome shotgun (WGS) entry which is preliminary data.</text>
</comment>
<protein>
    <submittedName>
        <fullName evidence="1">Uncharacterized protein</fullName>
    </submittedName>
</protein>
<dbReference type="EMBL" id="CM056744">
    <property type="protein sequence ID" value="KAJ8668499.1"/>
    <property type="molecule type" value="Genomic_DNA"/>
</dbReference>
<accession>A0ACC2NBB1</accession>
<dbReference type="Proteomes" id="UP001239111">
    <property type="component" value="Chromosome 4"/>
</dbReference>
<keyword evidence="2" id="KW-1185">Reference proteome</keyword>
<reference evidence="1" key="1">
    <citation type="submission" date="2023-04" db="EMBL/GenBank/DDBJ databases">
        <title>A chromosome-level genome assembly of the parasitoid wasp Eretmocerus hayati.</title>
        <authorList>
            <person name="Zhong Y."/>
            <person name="Liu S."/>
            <person name="Liu Y."/>
        </authorList>
    </citation>
    <scope>NUCLEOTIDE SEQUENCE</scope>
    <source>
        <strain evidence="1">ZJU_SS_LIU_2023</strain>
    </source>
</reference>
<evidence type="ECO:0000313" key="2">
    <source>
        <dbReference type="Proteomes" id="UP001239111"/>
    </source>
</evidence>
<gene>
    <name evidence="1" type="ORF">QAD02_010162</name>
</gene>
<name>A0ACC2NBB1_9HYME</name>